<feature type="compositionally biased region" description="Acidic residues" evidence="1">
    <location>
        <begin position="380"/>
        <end position="398"/>
    </location>
</feature>
<dbReference type="Proteomes" id="UP001140074">
    <property type="component" value="Unassembled WGS sequence"/>
</dbReference>
<feature type="region of interest" description="Disordered" evidence="1">
    <location>
        <begin position="70"/>
        <end position="123"/>
    </location>
</feature>
<dbReference type="EMBL" id="JANBUY010000133">
    <property type="protein sequence ID" value="KAJ2863191.1"/>
    <property type="molecule type" value="Genomic_DNA"/>
</dbReference>
<sequence length="415" mass="46828">MEPQSLEQPDDSAMDVHTEPAASPANYVLMPFSDVDEEQIRTEWLKKKRPQKINPKRSTVQRRFVALIANARNKQQDSESDEDELTSSSLPELSTEASPATDNNDAIDEEPSGGDDDDEGTVDAAGEEKIDSNGYLLGGRSYICPVFRSPFRSNPDKLYILAAECCRYTGLGSSQALSNKHPSLRRYRLITREREILYDNLSLNRRVFNSPTVYMFKARSAFKEFGALLVKNGRHMVDDYCEANWQSRDAAGPVWLSGQVVANMEAYRAFKANYILVQQPTSFASTAVRSERPPQVRMSKEMSKHFLRPFPVVGSSVELMLLVSERRQQRREFMRNLRADIESAAQPVVQPVEEPMIPKCEKMENDMDKKWELVPIVIDDSSDDDSESNDDSESSEDSDSSKGDLEPIVIDDSSD</sequence>
<feature type="region of interest" description="Disordered" evidence="1">
    <location>
        <begin position="1"/>
        <end position="28"/>
    </location>
</feature>
<name>A0A9W8IN76_9FUNG</name>
<feature type="region of interest" description="Disordered" evidence="1">
    <location>
        <begin position="371"/>
        <end position="415"/>
    </location>
</feature>
<protein>
    <submittedName>
        <fullName evidence="2">Chromatin structure-remodeling complex subunit RSC7</fullName>
    </submittedName>
</protein>
<evidence type="ECO:0000313" key="3">
    <source>
        <dbReference type="Proteomes" id="UP001140074"/>
    </source>
</evidence>
<reference evidence="2" key="1">
    <citation type="submission" date="2022-07" db="EMBL/GenBank/DDBJ databases">
        <title>Phylogenomic reconstructions and comparative analyses of Kickxellomycotina fungi.</title>
        <authorList>
            <person name="Reynolds N.K."/>
            <person name="Stajich J.E."/>
            <person name="Barry K."/>
            <person name="Grigoriev I.V."/>
            <person name="Crous P."/>
            <person name="Smith M.E."/>
        </authorList>
    </citation>
    <scope>NUCLEOTIDE SEQUENCE</scope>
    <source>
        <strain evidence="2">RSA 476</strain>
    </source>
</reference>
<feature type="compositionally biased region" description="Acidic residues" evidence="1">
    <location>
        <begin position="105"/>
        <end position="121"/>
    </location>
</feature>
<accession>A0A9W8IN76</accession>
<dbReference type="Pfam" id="PF08624">
    <property type="entry name" value="CRC_subunit"/>
    <property type="match status" value="1"/>
</dbReference>
<dbReference type="InterPro" id="IPR013933">
    <property type="entry name" value="CRC_Rsc7/Swp82"/>
</dbReference>
<keyword evidence="3" id="KW-1185">Reference proteome</keyword>
<proteinExistence type="predicted"/>
<gene>
    <name evidence="2" type="primary">NPL6_1</name>
    <name evidence="2" type="ORF">GGH94_003776</name>
</gene>
<comment type="caution">
    <text evidence="2">The sequence shown here is derived from an EMBL/GenBank/DDBJ whole genome shotgun (WGS) entry which is preliminary data.</text>
</comment>
<dbReference type="AlphaFoldDB" id="A0A9W8IN76"/>
<evidence type="ECO:0000256" key="1">
    <source>
        <dbReference type="SAM" id="MobiDB-lite"/>
    </source>
</evidence>
<evidence type="ECO:0000313" key="2">
    <source>
        <dbReference type="EMBL" id="KAJ2863191.1"/>
    </source>
</evidence>
<feature type="compositionally biased region" description="Low complexity" evidence="1">
    <location>
        <begin position="86"/>
        <end position="99"/>
    </location>
</feature>
<organism evidence="2 3">
    <name type="scientific">Coemansia aciculifera</name>
    <dbReference type="NCBI Taxonomy" id="417176"/>
    <lineage>
        <taxon>Eukaryota</taxon>
        <taxon>Fungi</taxon>
        <taxon>Fungi incertae sedis</taxon>
        <taxon>Zoopagomycota</taxon>
        <taxon>Kickxellomycotina</taxon>
        <taxon>Kickxellomycetes</taxon>
        <taxon>Kickxellales</taxon>
        <taxon>Kickxellaceae</taxon>
        <taxon>Coemansia</taxon>
    </lineage>
</organism>